<dbReference type="RefSeq" id="WP_145028256.1">
    <property type="nucleotide sequence ID" value="NZ_CP036271.1"/>
</dbReference>
<proteinExistence type="predicted"/>
<evidence type="ECO:0000313" key="1">
    <source>
        <dbReference type="EMBL" id="QDT53223.1"/>
    </source>
</evidence>
<dbReference type="OrthoDB" id="273477at2"/>
<dbReference type="KEGG" id="ccos:Pan44_12390"/>
<dbReference type="SUPFAM" id="SSF53067">
    <property type="entry name" value="Actin-like ATPase domain"/>
    <property type="match status" value="1"/>
</dbReference>
<organism evidence="1 2">
    <name type="scientific">Caulifigura coniformis</name>
    <dbReference type="NCBI Taxonomy" id="2527983"/>
    <lineage>
        <taxon>Bacteria</taxon>
        <taxon>Pseudomonadati</taxon>
        <taxon>Planctomycetota</taxon>
        <taxon>Planctomycetia</taxon>
        <taxon>Planctomycetales</taxon>
        <taxon>Planctomycetaceae</taxon>
        <taxon>Caulifigura</taxon>
    </lineage>
</organism>
<reference evidence="1 2" key="1">
    <citation type="submission" date="2019-02" db="EMBL/GenBank/DDBJ databases">
        <title>Deep-cultivation of Planctomycetes and their phenomic and genomic characterization uncovers novel biology.</title>
        <authorList>
            <person name="Wiegand S."/>
            <person name="Jogler M."/>
            <person name="Boedeker C."/>
            <person name="Pinto D."/>
            <person name="Vollmers J."/>
            <person name="Rivas-Marin E."/>
            <person name="Kohn T."/>
            <person name="Peeters S.H."/>
            <person name="Heuer A."/>
            <person name="Rast P."/>
            <person name="Oberbeckmann S."/>
            <person name="Bunk B."/>
            <person name="Jeske O."/>
            <person name="Meyerdierks A."/>
            <person name="Storesund J.E."/>
            <person name="Kallscheuer N."/>
            <person name="Luecker S."/>
            <person name="Lage O.M."/>
            <person name="Pohl T."/>
            <person name="Merkel B.J."/>
            <person name="Hornburger P."/>
            <person name="Mueller R.-W."/>
            <person name="Bruemmer F."/>
            <person name="Labrenz M."/>
            <person name="Spormann A.M."/>
            <person name="Op den Camp H."/>
            <person name="Overmann J."/>
            <person name="Amann R."/>
            <person name="Jetten M.S.M."/>
            <person name="Mascher T."/>
            <person name="Medema M.H."/>
            <person name="Devos D.P."/>
            <person name="Kaster A.-K."/>
            <person name="Ovreas L."/>
            <person name="Rohde M."/>
            <person name="Galperin M.Y."/>
            <person name="Jogler C."/>
        </authorList>
    </citation>
    <scope>NUCLEOTIDE SEQUENCE [LARGE SCALE GENOMIC DNA]</scope>
    <source>
        <strain evidence="1 2">Pan44</strain>
    </source>
</reference>
<dbReference type="Gene3D" id="3.30.420.40">
    <property type="match status" value="2"/>
</dbReference>
<dbReference type="EMBL" id="CP036271">
    <property type="protein sequence ID" value="QDT53223.1"/>
    <property type="molecule type" value="Genomic_DNA"/>
</dbReference>
<dbReference type="Gene3D" id="3.30.1490.300">
    <property type="match status" value="1"/>
</dbReference>
<dbReference type="Proteomes" id="UP000315700">
    <property type="component" value="Chromosome"/>
</dbReference>
<protein>
    <submittedName>
        <fullName evidence="1">Competence protein A</fullName>
    </submittedName>
</protein>
<accession>A0A517SAT0</accession>
<dbReference type="InterPro" id="IPR043129">
    <property type="entry name" value="ATPase_NBD"/>
</dbReference>
<keyword evidence="2" id="KW-1185">Reference proteome</keyword>
<gene>
    <name evidence="1" type="ORF">Pan44_12390</name>
</gene>
<sequence length="531" mass="56422">MASSSADQFKALWARLNADPNAQRARKTEPDWVVVQWEPTGVVIIEAHVGDRVSLKRVAEVSWGGASNPEDSTASAGSLLKDRLAALKISTRQAAVIVGRDAVVLRRLELPAVPDHELPDMVRFQAAAKASTPIDRMALDFVPLEAAPDAPRVAVTVTMDAARLRVIQETVAGAGLELAAIGLNATAVAELVSQAASPGSLKGVSLVLLQKGASLELTLLDEGRLAFAHSIRLEATEGAPALQPLQAELSRALMAMSQAHAGSEVSRVFVVPGVQLAPAVHDLLEKRFPGLVQRIDPRDSVQTTSLSGEEQTLALKAGAAIGQLLAAKRSTVPAIDFVNPRKRVEAPDTRKAKMRAYGGGLALLALLGIWMNMNAVSDREQRLADLTAEAATINQDVNSAAGKATRESAQVLKRWKESNPRPLETIEKLAALLPPTSDLILTDVYIKPGKPASAGAEATVSSNIKTLAWAKTQETVIELENRLASGGYNIATPSLPDQNLRDPDYPLLYTLVADQLIPRPAPPKPVPAAPK</sequence>
<dbReference type="AlphaFoldDB" id="A0A517SAT0"/>
<dbReference type="InParanoid" id="A0A517SAT0"/>
<name>A0A517SAT0_9PLAN</name>
<evidence type="ECO:0000313" key="2">
    <source>
        <dbReference type="Proteomes" id="UP000315700"/>
    </source>
</evidence>